<name>A0ABQ0CBA3_9PROT</name>
<dbReference type="Proteomes" id="UP001628193">
    <property type="component" value="Unassembled WGS sequence"/>
</dbReference>
<evidence type="ECO:0000313" key="2">
    <source>
        <dbReference type="Proteomes" id="UP001628193"/>
    </source>
</evidence>
<gene>
    <name evidence="1" type="ORF">SIID45300_02514</name>
</gene>
<dbReference type="PROSITE" id="PS51257">
    <property type="entry name" value="PROKAR_LIPOPROTEIN"/>
    <property type="match status" value="1"/>
</dbReference>
<reference evidence="1 2" key="1">
    <citation type="submission" date="2024-05" db="EMBL/GenBank/DDBJ databases">
        <authorList>
            <consortium name="Candidatus Magnetaquicoccaceae bacterium FCR-1 genome sequencing consortium"/>
            <person name="Shimoshige H."/>
            <person name="Shimamura S."/>
            <person name="Taoka A."/>
            <person name="Kobayashi H."/>
            <person name="Maekawa T."/>
        </authorList>
    </citation>
    <scope>NUCLEOTIDE SEQUENCE [LARGE SCALE GENOMIC DNA]</scope>
    <source>
        <strain evidence="1 2">FCR-1</strain>
    </source>
</reference>
<evidence type="ECO:0008006" key="3">
    <source>
        <dbReference type="Google" id="ProtNLM"/>
    </source>
</evidence>
<protein>
    <recommendedName>
        <fullName evidence="3">Secreted protein</fullName>
    </recommendedName>
</protein>
<organism evidence="1 2">
    <name type="scientific">Candidatus Magnetaquiglobus chichijimensis</name>
    <dbReference type="NCBI Taxonomy" id="3141448"/>
    <lineage>
        <taxon>Bacteria</taxon>
        <taxon>Pseudomonadati</taxon>
        <taxon>Pseudomonadota</taxon>
        <taxon>Magnetococcia</taxon>
        <taxon>Magnetococcales</taxon>
        <taxon>Candidatus Magnetaquicoccaceae</taxon>
        <taxon>Candidatus Magnetaquiglobus</taxon>
    </lineage>
</organism>
<sequence length="194" mass="20205">MLRAGWFGLTRLRFVVGILLVMGIAGCAATPESVPPTGKEMVEATAVAPQPQVHVAEVAKPPVDVSPSMSAAGKSCPCCKKSCVAADMKDGQCAKCAKCAKSTKSTKSTKKCDLGAKKAQSCDKKRDACAKMNSGKKSCKPGAMAGKGCDKCPTKCDHEAMKDGCCAKCGTDVQSGKKCELPAMMPGMMDHQHQ</sequence>
<evidence type="ECO:0000313" key="1">
    <source>
        <dbReference type="EMBL" id="GAB0058170.1"/>
    </source>
</evidence>
<keyword evidence="2" id="KW-1185">Reference proteome</keyword>
<reference evidence="1 2" key="2">
    <citation type="submission" date="2024-09" db="EMBL/GenBank/DDBJ databases">
        <title>Draft genome sequence of Candidatus Magnetaquicoccaceae bacterium FCR-1.</title>
        <authorList>
            <person name="Shimoshige H."/>
            <person name="Shimamura S."/>
            <person name="Taoka A."/>
            <person name="Kobayashi H."/>
            <person name="Maekawa T."/>
        </authorList>
    </citation>
    <scope>NUCLEOTIDE SEQUENCE [LARGE SCALE GENOMIC DNA]</scope>
    <source>
        <strain evidence="1 2">FCR-1</strain>
    </source>
</reference>
<proteinExistence type="predicted"/>
<dbReference type="RefSeq" id="WP_420905849.1">
    <property type="nucleotide sequence ID" value="NZ_BAAFGK010000004.1"/>
</dbReference>
<accession>A0ABQ0CBA3</accession>
<dbReference type="EMBL" id="BAAFGK010000004">
    <property type="protein sequence ID" value="GAB0058170.1"/>
    <property type="molecule type" value="Genomic_DNA"/>
</dbReference>
<comment type="caution">
    <text evidence="1">The sequence shown here is derived from an EMBL/GenBank/DDBJ whole genome shotgun (WGS) entry which is preliminary data.</text>
</comment>